<accession>A0A4Y2TVY4</accession>
<feature type="compositionally biased region" description="Polar residues" evidence="1">
    <location>
        <begin position="36"/>
        <end position="71"/>
    </location>
</feature>
<organism evidence="2 3">
    <name type="scientific">Araneus ventricosus</name>
    <name type="common">Orbweaver spider</name>
    <name type="synonym">Epeira ventricosa</name>
    <dbReference type="NCBI Taxonomy" id="182803"/>
    <lineage>
        <taxon>Eukaryota</taxon>
        <taxon>Metazoa</taxon>
        <taxon>Ecdysozoa</taxon>
        <taxon>Arthropoda</taxon>
        <taxon>Chelicerata</taxon>
        <taxon>Arachnida</taxon>
        <taxon>Araneae</taxon>
        <taxon>Araneomorphae</taxon>
        <taxon>Entelegynae</taxon>
        <taxon>Araneoidea</taxon>
        <taxon>Araneidae</taxon>
        <taxon>Araneus</taxon>
    </lineage>
</organism>
<comment type="caution">
    <text evidence="2">The sequence shown here is derived from an EMBL/GenBank/DDBJ whole genome shotgun (WGS) entry which is preliminary data.</text>
</comment>
<dbReference type="EMBL" id="BGPR01031596">
    <property type="protein sequence ID" value="GBO04779.1"/>
    <property type="molecule type" value="Genomic_DNA"/>
</dbReference>
<evidence type="ECO:0000313" key="3">
    <source>
        <dbReference type="Proteomes" id="UP000499080"/>
    </source>
</evidence>
<feature type="region of interest" description="Disordered" evidence="1">
    <location>
        <begin position="206"/>
        <end position="256"/>
    </location>
</feature>
<dbReference type="Proteomes" id="UP000499080">
    <property type="component" value="Unassembled WGS sequence"/>
</dbReference>
<reference evidence="2 3" key="1">
    <citation type="journal article" date="2019" name="Sci. Rep.">
        <title>Orb-weaving spider Araneus ventricosus genome elucidates the spidroin gene catalogue.</title>
        <authorList>
            <person name="Kono N."/>
            <person name="Nakamura H."/>
            <person name="Ohtoshi R."/>
            <person name="Moran D.A.P."/>
            <person name="Shinohara A."/>
            <person name="Yoshida Y."/>
            <person name="Fujiwara M."/>
            <person name="Mori M."/>
            <person name="Tomita M."/>
            <person name="Arakawa K."/>
        </authorList>
    </citation>
    <scope>NUCLEOTIDE SEQUENCE [LARGE SCALE GENOMIC DNA]</scope>
</reference>
<gene>
    <name evidence="2" type="ORF">AVEN_231083_1</name>
</gene>
<sequence length="321" mass="36179">MPRRNFKSCANNNNKNNRYESSVGQSRGSVDKDWNTPRSNHNTPQDQQTPSKAQNWDNRGQHTSHQNTQTRTKVYTKQMFQQKLPKTSFSSDRFHSTSLEDLNRSPLDQSNFSNPALKNQWKPLTPIDPTLSIAIQNKIEQVEEQRFERYSKIREQSPTRYEKMKADLSEFAGGILLSEIANSFGDDAPLLSTLLNTSSLITSPTQAIASSKRNPISSTPNCAPKSNHLTPSQTEPKEITRTKPSPNLSRTPSPILDTSSLHLAQQSPPPMDNILPIVEITKPVFLPDTSDIDRAISEMSPHAYAKYEPISNARSRGRRRP</sequence>
<dbReference type="AlphaFoldDB" id="A0A4Y2TVY4"/>
<feature type="region of interest" description="Disordered" evidence="1">
    <location>
        <begin position="297"/>
        <end position="321"/>
    </location>
</feature>
<name>A0A4Y2TVY4_ARAVE</name>
<feature type="region of interest" description="Disordered" evidence="1">
    <location>
        <begin position="1"/>
        <end position="71"/>
    </location>
</feature>
<evidence type="ECO:0000313" key="2">
    <source>
        <dbReference type="EMBL" id="GBO04779.1"/>
    </source>
</evidence>
<feature type="compositionally biased region" description="Polar residues" evidence="1">
    <location>
        <begin position="242"/>
        <end position="256"/>
    </location>
</feature>
<keyword evidence="3" id="KW-1185">Reference proteome</keyword>
<proteinExistence type="predicted"/>
<feature type="compositionally biased region" description="Polar residues" evidence="1">
    <location>
        <begin position="19"/>
        <end position="28"/>
    </location>
</feature>
<protein>
    <submittedName>
        <fullName evidence="2">Uncharacterized protein</fullName>
    </submittedName>
</protein>
<evidence type="ECO:0000256" key="1">
    <source>
        <dbReference type="SAM" id="MobiDB-lite"/>
    </source>
</evidence>
<feature type="compositionally biased region" description="Polar residues" evidence="1">
    <location>
        <begin position="206"/>
        <end position="221"/>
    </location>
</feature>